<evidence type="ECO:0000313" key="1">
    <source>
        <dbReference type="EMBL" id="PKA66592.1"/>
    </source>
</evidence>
<name>A0A2I0BFP6_9ASPA</name>
<dbReference type="OrthoDB" id="2013100at2759"/>
<dbReference type="PANTHER" id="PTHR36770:SF1">
    <property type="entry name" value="PHOTOSYSTEM I ASSEMBLY FACTOR PSA3, CHLOROPLASTIC"/>
    <property type="match status" value="1"/>
</dbReference>
<protein>
    <recommendedName>
        <fullName evidence="3">Photosystem I assembly factor PSA3, chloroplastic</fullName>
    </recommendedName>
</protein>
<keyword evidence="2" id="KW-1185">Reference proteome</keyword>
<sequence length="281" mass="30698">MGSLAAISSPPPLSSYLVAAASAAGSFSGRRGGQGSSRVRFRPAAPVAYMERNPNSLAGFASRVIGSLPVVGLLARIFNDEGGVGDDLIDFAEFRRLIGKECSITDSRAFIEFQDRRGRAGDPFYVLLCCWLAAVGAGLLKSEEILEGVARLRISNDIEFEEETFLAAMKAAKEKRKKLKASAPEIPMEVRVEKALEAIYVCCFGKDPIEEEDMRLLCVMLNAVFPSVGKSVVENIVNFTSNQVAEGKRTSFSELKPLSKEAVQRQMKDLELLRQRSHKSS</sequence>
<reference evidence="1 2" key="1">
    <citation type="journal article" date="2017" name="Nature">
        <title>The Apostasia genome and the evolution of orchids.</title>
        <authorList>
            <person name="Zhang G.Q."/>
            <person name="Liu K.W."/>
            <person name="Li Z."/>
            <person name="Lohaus R."/>
            <person name="Hsiao Y.Y."/>
            <person name="Niu S.C."/>
            <person name="Wang J.Y."/>
            <person name="Lin Y.C."/>
            <person name="Xu Q."/>
            <person name="Chen L.J."/>
            <person name="Yoshida K."/>
            <person name="Fujiwara S."/>
            <person name="Wang Z.W."/>
            <person name="Zhang Y.Q."/>
            <person name="Mitsuda N."/>
            <person name="Wang M."/>
            <person name="Liu G.H."/>
            <person name="Pecoraro L."/>
            <person name="Huang H.X."/>
            <person name="Xiao X.J."/>
            <person name="Lin M."/>
            <person name="Wu X.Y."/>
            <person name="Wu W.L."/>
            <person name="Chen Y.Y."/>
            <person name="Chang S.B."/>
            <person name="Sakamoto S."/>
            <person name="Ohme-Takagi M."/>
            <person name="Yagi M."/>
            <person name="Zeng S.J."/>
            <person name="Shen C.Y."/>
            <person name="Yeh C.M."/>
            <person name="Luo Y.B."/>
            <person name="Tsai W.C."/>
            <person name="Van de Peer Y."/>
            <person name="Liu Z.J."/>
        </authorList>
    </citation>
    <scope>NUCLEOTIDE SEQUENCE [LARGE SCALE GENOMIC DNA]</scope>
    <source>
        <strain evidence="2">cv. Shenzhen</strain>
        <tissue evidence="1">Stem</tissue>
    </source>
</reference>
<dbReference type="InterPro" id="IPR037736">
    <property type="entry name" value="PSA3"/>
</dbReference>
<dbReference type="AlphaFoldDB" id="A0A2I0BFP6"/>
<dbReference type="PANTHER" id="PTHR36770">
    <property type="entry name" value="PHOTOSYSTEM I ASSEMBLY FACTOR PSA3, CHLOROPLASTIC"/>
    <property type="match status" value="1"/>
</dbReference>
<gene>
    <name evidence="1" type="ORF">AXF42_Ash003246</name>
</gene>
<proteinExistence type="predicted"/>
<organism evidence="1 2">
    <name type="scientific">Apostasia shenzhenica</name>
    <dbReference type="NCBI Taxonomy" id="1088818"/>
    <lineage>
        <taxon>Eukaryota</taxon>
        <taxon>Viridiplantae</taxon>
        <taxon>Streptophyta</taxon>
        <taxon>Embryophyta</taxon>
        <taxon>Tracheophyta</taxon>
        <taxon>Spermatophyta</taxon>
        <taxon>Magnoliopsida</taxon>
        <taxon>Liliopsida</taxon>
        <taxon>Asparagales</taxon>
        <taxon>Orchidaceae</taxon>
        <taxon>Apostasioideae</taxon>
        <taxon>Apostasia</taxon>
    </lineage>
</organism>
<evidence type="ECO:0000313" key="2">
    <source>
        <dbReference type="Proteomes" id="UP000236161"/>
    </source>
</evidence>
<dbReference type="STRING" id="1088818.A0A2I0BFP6"/>
<dbReference type="Proteomes" id="UP000236161">
    <property type="component" value="Unassembled WGS sequence"/>
</dbReference>
<dbReference type="EMBL" id="KZ451885">
    <property type="protein sequence ID" value="PKA66592.1"/>
    <property type="molecule type" value="Genomic_DNA"/>
</dbReference>
<accession>A0A2I0BFP6</accession>
<evidence type="ECO:0008006" key="3">
    <source>
        <dbReference type="Google" id="ProtNLM"/>
    </source>
</evidence>
<dbReference type="GO" id="GO:0048564">
    <property type="term" value="P:photosystem I assembly"/>
    <property type="evidence" value="ECO:0007669"/>
    <property type="project" value="InterPro"/>
</dbReference>